<dbReference type="STRING" id="1160497.A0A1L9VJN8"/>
<keyword evidence="11" id="KW-1185">Reference proteome</keyword>
<dbReference type="SMART" id="SM00220">
    <property type="entry name" value="S_TKc"/>
    <property type="match status" value="1"/>
</dbReference>
<dbReference type="Proteomes" id="UP000184300">
    <property type="component" value="Unassembled WGS sequence"/>
</dbReference>
<comment type="similarity">
    <text evidence="6">Belongs to the protein kinase superfamily. STE Ser/Thr protein kinase family. MAP kinase kinase subfamily.</text>
</comment>
<dbReference type="InterPro" id="IPR000719">
    <property type="entry name" value="Prot_kinase_dom"/>
</dbReference>
<evidence type="ECO:0000256" key="3">
    <source>
        <dbReference type="ARBA" id="ARBA00022741"/>
    </source>
</evidence>
<feature type="compositionally biased region" description="Low complexity" evidence="8">
    <location>
        <begin position="484"/>
        <end position="499"/>
    </location>
</feature>
<evidence type="ECO:0000313" key="10">
    <source>
        <dbReference type="EMBL" id="OJJ84141.1"/>
    </source>
</evidence>
<feature type="compositionally biased region" description="Basic and acidic residues" evidence="8">
    <location>
        <begin position="366"/>
        <end position="392"/>
    </location>
</feature>
<dbReference type="Gene3D" id="3.30.200.20">
    <property type="entry name" value="Phosphorylase Kinase, domain 1"/>
    <property type="match status" value="1"/>
</dbReference>
<dbReference type="InterPro" id="IPR008271">
    <property type="entry name" value="Ser/Thr_kinase_AS"/>
</dbReference>
<feature type="binding site" evidence="7">
    <location>
        <position position="94"/>
    </location>
    <ligand>
        <name>ATP</name>
        <dbReference type="ChEBI" id="CHEBI:30616"/>
    </ligand>
</feature>
<organism evidence="10 11">
    <name type="scientific">Aspergillus glaucus CBS 516.65</name>
    <dbReference type="NCBI Taxonomy" id="1160497"/>
    <lineage>
        <taxon>Eukaryota</taxon>
        <taxon>Fungi</taxon>
        <taxon>Dikarya</taxon>
        <taxon>Ascomycota</taxon>
        <taxon>Pezizomycotina</taxon>
        <taxon>Eurotiomycetes</taxon>
        <taxon>Eurotiomycetidae</taxon>
        <taxon>Eurotiales</taxon>
        <taxon>Aspergillaceae</taxon>
        <taxon>Aspergillus</taxon>
        <taxon>Aspergillus subgen. Aspergillus</taxon>
    </lineage>
</organism>
<dbReference type="OrthoDB" id="10252354at2759"/>
<keyword evidence="5 7" id="KW-0067">ATP-binding</keyword>
<evidence type="ECO:0000256" key="5">
    <source>
        <dbReference type="ARBA" id="ARBA00022840"/>
    </source>
</evidence>
<feature type="compositionally biased region" description="Low complexity" evidence="8">
    <location>
        <begin position="434"/>
        <end position="446"/>
    </location>
</feature>
<dbReference type="FunFam" id="3.30.200.20:FF:000261">
    <property type="entry name" value="MAP kinase kinase Ste7"/>
    <property type="match status" value="1"/>
</dbReference>
<dbReference type="CDD" id="cd06620">
    <property type="entry name" value="PKc_Byr1_like"/>
    <property type="match status" value="1"/>
</dbReference>
<protein>
    <recommendedName>
        <fullName evidence="9">Protein kinase domain-containing protein</fullName>
    </recommendedName>
</protein>
<dbReference type="PROSITE" id="PS00108">
    <property type="entry name" value="PROTEIN_KINASE_ST"/>
    <property type="match status" value="1"/>
</dbReference>
<dbReference type="GO" id="GO:0004712">
    <property type="term" value="F:protein serine/threonine/tyrosine kinase activity"/>
    <property type="evidence" value="ECO:0007669"/>
    <property type="project" value="UniProtKB-ARBA"/>
</dbReference>
<dbReference type="PANTHER" id="PTHR47448:SF1">
    <property type="entry name" value="SERINE_THREONINE-PROTEIN KINASE STE7 HOMOLOG"/>
    <property type="match status" value="1"/>
</dbReference>
<dbReference type="AlphaFoldDB" id="A0A1L9VJN8"/>
<dbReference type="EMBL" id="KV878897">
    <property type="protein sequence ID" value="OJJ84141.1"/>
    <property type="molecule type" value="Genomic_DNA"/>
</dbReference>
<evidence type="ECO:0000256" key="8">
    <source>
        <dbReference type="SAM" id="MobiDB-lite"/>
    </source>
</evidence>
<reference evidence="11" key="1">
    <citation type="journal article" date="2017" name="Genome Biol.">
        <title>Comparative genomics reveals high biological diversity and specific adaptations in the industrially and medically important fungal genus Aspergillus.</title>
        <authorList>
            <person name="de Vries R.P."/>
            <person name="Riley R."/>
            <person name="Wiebenga A."/>
            <person name="Aguilar-Osorio G."/>
            <person name="Amillis S."/>
            <person name="Uchima C.A."/>
            <person name="Anderluh G."/>
            <person name="Asadollahi M."/>
            <person name="Askin M."/>
            <person name="Barry K."/>
            <person name="Battaglia E."/>
            <person name="Bayram O."/>
            <person name="Benocci T."/>
            <person name="Braus-Stromeyer S.A."/>
            <person name="Caldana C."/>
            <person name="Canovas D."/>
            <person name="Cerqueira G.C."/>
            <person name="Chen F."/>
            <person name="Chen W."/>
            <person name="Choi C."/>
            <person name="Clum A."/>
            <person name="Dos Santos R.A."/>
            <person name="Damasio A.R."/>
            <person name="Diallinas G."/>
            <person name="Emri T."/>
            <person name="Fekete E."/>
            <person name="Flipphi M."/>
            <person name="Freyberg S."/>
            <person name="Gallo A."/>
            <person name="Gournas C."/>
            <person name="Habgood R."/>
            <person name="Hainaut M."/>
            <person name="Harispe M.L."/>
            <person name="Henrissat B."/>
            <person name="Hilden K.S."/>
            <person name="Hope R."/>
            <person name="Hossain A."/>
            <person name="Karabika E."/>
            <person name="Karaffa L."/>
            <person name="Karanyi Z."/>
            <person name="Krasevec N."/>
            <person name="Kuo A."/>
            <person name="Kusch H."/>
            <person name="LaButti K."/>
            <person name="Lagendijk E.L."/>
            <person name="Lapidus A."/>
            <person name="Levasseur A."/>
            <person name="Lindquist E."/>
            <person name="Lipzen A."/>
            <person name="Logrieco A.F."/>
            <person name="MacCabe A."/>
            <person name="Maekelae M.R."/>
            <person name="Malavazi I."/>
            <person name="Melin P."/>
            <person name="Meyer V."/>
            <person name="Mielnichuk N."/>
            <person name="Miskei M."/>
            <person name="Molnar A.P."/>
            <person name="Mule G."/>
            <person name="Ngan C.Y."/>
            <person name="Orejas M."/>
            <person name="Orosz E."/>
            <person name="Ouedraogo J.P."/>
            <person name="Overkamp K.M."/>
            <person name="Park H.-S."/>
            <person name="Perrone G."/>
            <person name="Piumi F."/>
            <person name="Punt P.J."/>
            <person name="Ram A.F."/>
            <person name="Ramon A."/>
            <person name="Rauscher S."/>
            <person name="Record E."/>
            <person name="Riano-Pachon D.M."/>
            <person name="Robert V."/>
            <person name="Roehrig J."/>
            <person name="Ruller R."/>
            <person name="Salamov A."/>
            <person name="Salih N.S."/>
            <person name="Samson R.A."/>
            <person name="Sandor E."/>
            <person name="Sanguinetti M."/>
            <person name="Schuetze T."/>
            <person name="Sepcic K."/>
            <person name="Shelest E."/>
            <person name="Sherlock G."/>
            <person name="Sophianopoulou V."/>
            <person name="Squina F.M."/>
            <person name="Sun H."/>
            <person name="Susca A."/>
            <person name="Todd R.B."/>
            <person name="Tsang A."/>
            <person name="Unkles S.E."/>
            <person name="van de Wiele N."/>
            <person name="van Rossen-Uffink D."/>
            <person name="Oliveira J.V."/>
            <person name="Vesth T.C."/>
            <person name="Visser J."/>
            <person name="Yu J.-H."/>
            <person name="Zhou M."/>
            <person name="Andersen M.R."/>
            <person name="Archer D.B."/>
            <person name="Baker S.E."/>
            <person name="Benoit I."/>
            <person name="Brakhage A.A."/>
            <person name="Braus G.H."/>
            <person name="Fischer R."/>
            <person name="Frisvad J.C."/>
            <person name="Goldman G.H."/>
            <person name="Houbraken J."/>
            <person name="Oakley B."/>
            <person name="Pocsi I."/>
            <person name="Scazzocchio C."/>
            <person name="Seiboth B."/>
            <person name="vanKuyk P.A."/>
            <person name="Wortman J."/>
            <person name="Dyer P.S."/>
            <person name="Grigoriev I.V."/>
        </authorList>
    </citation>
    <scope>NUCLEOTIDE SEQUENCE [LARGE SCALE GENOMIC DNA]</scope>
    <source>
        <strain evidence="11">CBS 516.65</strain>
    </source>
</reference>
<feature type="domain" description="Protein kinase" evidence="9">
    <location>
        <begin position="65"/>
        <end position="332"/>
    </location>
</feature>
<keyword evidence="1" id="KW-0723">Serine/threonine-protein kinase</keyword>
<keyword evidence="3 7" id="KW-0547">Nucleotide-binding</keyword>
<feature type="region of interest" description="Disordered" evidence="8">
    <location>
        <begin position="356"/>
        <end position="542"/>
    </location>
</feature>
<feature type="region of interest" description="Disordered" evidence="8">
    <location>
        <begin position="1"/>
        <end position="45"/>
    </location>
</feature>
<dbReference type="Gene3D" id="1.10.510.10">
    <property type="entry name" value="Transferase(Phosphotransferase) domain 1"/>
    <property type="match status" value="1"/>
</dbReference>
<dbReference type="InterPro" id="IPR017441">
    <property type="entry name" value="Protein_kinase_ATP_BS"/>
</dbReference>
<dbReference type="FunFam" id="1.10.510.10:FF:000253">
    <property type="entry name" value="MAP kinase kinase Ste7"/>
    <property type="match status" value="1"/>
</dbReference>
<dbReference type="InterPro" id="IPR050915">
    <property type="entry name" value="MAP_kinase_kinase"/>
</dbReference>
<evidence type="ECO:0000256" key="1">
    <source>
        <dbReference type="ARBA" id="ARBA00022527"/>
    </source>
</evidence>
<dbReference type="PANTHER" id="PTHR47448">
    <property type="entry name" value="DUAL SPECIFICITY MITOGEN-ACTIVATED PROTEIN KINASE KINASE DSOR1-LIKE PROTEIN"/>
    <property type="match status" value="1"/>
</dbReference>
<dbReference type="InterPro" id="IPR049613">
    <property type="entry name" value="Byr1-like_cat"/>
</dbReference>
<proteinExistence type="inferred from homology"/>
<dbReference type="GO" id="GO:0005524">
    <property type="term" value="F:ATP binding"/>
    <property type="evidence" value="ECO:0007669"/>
    <property type="project" value="UniProtKB-UniRule"/>
</dbReference>
<dbReference type="InterPro" id="IPR011009">
    <property type="entry name" value="Kinase-like_dom_sf"/>
</dbReference>
<gene>
    <name evidence="10" type="ORF">ASPGLDRAFT_35427</name>
</gene>
<feature type="compositionally biased region" description="Polar residues" evidence="8">
    <location>
        <begin position="515"/>
        <end position="525"/>
    </location>
</feature>
<dbReference type="VEuPathDB" id="FungiDB:ASPGLDRAFT_35427"/>
<evidence type="ECO:0000256" key="7">
    <source>
        <dbReference type="PROSITE-ProRule" id="PRU10141"/>
    </source>
</evidence>
<feature type="compositionally biased region" description="Low complexity" evidence="8">
    <location>
        <begin position="29"/>
        <end position="41"/>
    </location>
</feature>
<dbReference type="PROSITE" id="PS50011">
    <property type="entry name" value="PROTEIN_KINASE_DOM"/>
    <property type="match status" value="1"/>
</dbReference>
<dbReference type="SUPFAM" id="SSF56112">
    <property type="entry name" value="Protein kinase-like (PK-like)"/>
    <property type="match status" value="1"/>
</dbReference>
<dbReference type="GeneID" id="34460822"/>
<keyword evidence="4" id="KW-0418">Kinase</keyword>
<sequence length="542" mass="59210">MADSFKPRTLRRKNVKGLALNAAPKPETPADGDAQAPGAAGNSETRTDTLEIGLEFRLDLRSEDLVVLKELGAGNGGTVSKVMHASTKVVMARKIIRVDAKEKVRKQILRELQVGHDCNSSNIVTFYGAFQNEARDIVLCMEYMDCGSLDSVAKDFGPVRVDVLGKITESVLAGLVYLYETHRIMHRDIKPSNILVNSRGNIKLCDFGVATETVNSIADTFVGTSTYMAPERIQGGAYTVRSDVWSVGLSVMELAVGRFPFDSTDTAAGNRASAGPMGILDLLQQIVHEPAPKLPKSDAFPPILHEFVAKCLMKKSDERPTPRELYDRDAFLQAAKRTPVDLEEWAVSMMERHNRKSYLGPAPPKSLKDKEKEKEKKEKAREKEKEKKKESSRPAPPPKPAPSQPSRQPRPTPPSGEIPLGINDAPSRYNYAPSNSSSHSSRSTRSPLDQVPLVTRDDDPRASRPIYSSHDSPTATLDVPARPQMGSRSASSSNMRSQAALHNTTLPIRAAPAPNGSSTSSQPSNGGPWRRMRDMMGAAHGT</sequence>
<evidence type="ECO:0000256" key="2">
    <source>
        <dbReference type="ARBA" id="ARBA00022679"/>
    </source>
</evidence>
<evidence type="ECO:0000313" key="11">
    <source>
        <dbReference type="Proteomes" id="UP000184300"/>
    </source>
</evidence>
<evidence type="ECO:0000256" key="4">
    <source>
        <dbReference type="ARBA" id="ARBA00022777"/>
    </source>
</evidence>
<dbReference type="PROSITE" id="PS00107">
    <property type="entry name" value="PROTEIN_KINASE_ATP"/>
    <property type="match status" value="1"/>
</dbReference>
<accession>A0A1L9VJN8</accession>
<evidence type="ECO:0000259" key="9">
    <source>
        <dbReference type="PROSITE" id="PS50011"/>
    </source>
</evidence>
<dbReference type="Pfam" id="PF00069">
    <property type="entry name" value="Pkinase"/>
    <property type="match status" value="1"/>
</dbReference>
<dbReference type="GO" id="GO:0004674">
    <property type="term" value="F:protein serine/threonine kinase activity"/>
    <property type="evidence" value="ECO:0007669"/>
    <property type="project" value="UniProtKB-KW"/>
</dbReference>
<dbReference type="GO" id="GO:0000165">
    <property type="term" value="P:MAPK cascade"/>
    <property type="evidence" value="ECO:0007669"/>
    <property type="project" value="UniProtKB-ARBA"/>
</dbReference>
<feature type="compositionally biased region" description="Pro residues" evidence="8">
    <location>
        <begin position="394"/>
        <end position="416"/>
    </location>
</feature>
<dbReference type="RefSeq" id="XP_022400839.1">
    <property type="nucleotide sequence ID" value="XM_022544561.1"/>
</dbReference>
<name>A0A1L9VJN8_ASPGL</name>
<keyword evidence="2" id="KW-0808">Transferase</keyword>
<evidence type="ECO:0000256" key="6">
    <source>
        <dbReference type="ARBA" id="ARBA00038035"/>
    </source>
</evidence>